<organism evidence="1 2">
    <name type="scientific">Desulfuromonas acetoxidans (strain DSM 684 / 11070)</name>
    <dbReference type="NCBI Taxonomy" id="281689"/>
    <lineage>
        <taxon>Bacteria</taxon>
        <taxon>Pseudomonadati</taxon>
        <taxon>Thermodesulfobacteriota</taxon>
        <taxon>Desulfuromonadia</taxon>
        <taxon>Desulfuromonadales</taxon>
        <taxon>Desulfuromonadaceae</taxon>
        <taxon>Desulfuromonas</taxon>
    </lineage>
</organism>
<dbReference type="RefSeq" id="WP_005997432.1">
    <property type="nucleotide sequence ID" value="NZ_AAEW02000001.1"/>
</dbReference>
<proteinExistence type="predicted"/>
<dbReference type="OrthoDB" id="9874076at2"/>
<comment type="caution">
    <text evidence="1">The sequence shown here is derived from an EMBL/GenBank/DDBJ whole genome shotgun (WGS) entry which is preliminary data.</text>
</comment>
<dbReference type="EMBL" id="AAEW02000001">
    <property type="protein sequence ID" value="EAT17210.1"/>
    <property type="molecule type" value="Genomic_DNA"/>
</dbReference>
<gene>
    <name evidence="1" type="ORF">Dace_3076</name>
</gene>
<reference evidence="1" key="1">
    <citation type="submission" date="2006-05" db="EMBL/GenBank/DDBJ databases">
        <title>Annotation of the draft genome assembly of Desulfuromonas acetoxidans DSM 684.</title>
        <authorList>
            <consortium name="US DOE Joint Genome Institute (JGI-ORNL)"/>
            <person name="Larimer F."/>
            <person name="Land M."/>
            <person name="Hauser L."/>
        </authorList>
    </citation>
    <scope>NUCLEOTIDE SEQUENCE [LARGE SCALE GENOMIC DNA]</scope>
    <source>
        <strain evidence="1">DSM 684</strain>
    </source>
</reference>
<protein>
    <submittedName>
        <fullName evidence="1">Uncharacterized protein</fullName>
    </submittedName>
</protein>
<dbReference type="AlphaFoldDB" id="Q1K493"/>
<keyword evidence="2" id="KW-1185">Reference proteome</keyword>
<sequence length="96" mass="11507">MTRDTMTQTVNWLGTSYQVKISWETEGDEVIFIRGQINGKEIVRYFHGRWKDAKGKKQDPSEYYRLKKCCQEKFRYPRYTLQAITPMFTLLLGEQM</sequence>
<evidence type="ECO:0000313" key="2">
    <source>
        <dbReference type="Proteomes" id="UP000005695"/>
    </source>
</evidence>
<reference evidence="1" key="2">
    <citation type="submission" date="2006-05" db="EMBL/GenBank/DDBJ databases">
        <title>Sequencing of the draft genome and assembly of Desulfuromonas acetoxidans DSM 684.</title>
        <authorList>
            <consortium name="US DOE Joint Genome Institute (JGI-PGF)"/>
            <person name="Copeland A."/>
            <person name="Lucas S."/>
            <person name="Lapidus A."/>
            <person name="Barry K."/>
            <person name="Detter J.C."/>
            <person name="Glavina del Rio T."/>
            <person name="Hammon N."/>
            <person name="Israni S."/>
            <person name="Dalin E."/>
            <person name="Tice H."/>
            <person name="Bruce D."/>
            <person name="Pitluck S."/>
            <person name="Richardson P."/>
        </authorList>
    </citation>
    <scope>NUCLEOTIDE SEQUENCE [LARGE SCALE GENOMIC DNA]</scope>
    <source>
        <strain evidence="1">DSM 684</strain>
    </source>
</reference>
<name>Q1K493_DESA6</name>
<accession>Q1K493</accession>
<dbReference type="Proteomes" id="UP000005695">
    <property type="component" value="Unassembled WGS sequence"/>
</dbReference>
<evidence type="ECO:0000313" key="1">
    <source>
        <dbReference type="EMBL" id="EAT17210.1"/>
    </source>
</evidence>